<feature type="signal peptide" evidence="4">
    <location>
        <begin position="1"/>
        <end position="26"/>
    </location>
</feature>
<reference evidence="7" key="1">
    <citation type="journal article" date="2019" name="Int. J. Syst. Evol. Microbiol.">
        <title>The Global Catalogue of Microorganisms (GCM) 10K type strain sequencing project: providing services to taxonomists for standard genome sequencing and annotation.</title>
        <authorList>
            <consortium name="The Broad Institute Genomics Platform"/>
            <consortium name="The Broad Institute Genome Sequencing Center for Infectious Disease"/>
            <person name="Wu L."/>
            <person name="Ma J."/>
        </authorList>
    </citation>
    <scope>NUCLEOTIDE SEQUENCE [LARGE SCALE GENOMIC DNA]</scope>
    <source>
        <strain evidence="7">KCTC 52165</strain>
    </source>
</reference>
<evidence type="ECO:0000259" key="5">
    <source>
        <dbReference type="SMART" id="SM00062"/>
    </source>
</evidence>
<dbReference type="RefSeq" id="WP_378218933.1">
    <property type="nucleotide sequence ID" value="NZ_JBHRTK010000004.1"/>
</dbReference>
<evidence type="ECO:0000256" key="3">
    <source>
        <dbReference type="ARBA" id="ARBA00022729"/>
    </source>
</evidence>
<dbReference type="SMART" id="SM00062">
    <property type="entry name" value="PBPb"/>
    <property type="match status" value="1"/>
</dbReference>
<dbReference type="Gene3D" id="3.40.190.10">
    <property type="entry name" value="Periplasmic binding protein-like II"/>
    <property type="match status" value="2"/>
</dbReference>
<name>A0ABV7K7Q6_9HYPH</name>
<sequence length="348" mass="38076">MWKKTISRLMMMAACVASLGNLPAHAESGDTLKAVKARGSLLCSGHNGSYLGFAEVDDKGQWRGYDIDLCRAMATAVFGTDEGHLKVVPVGWAQRFPSLQSGDLDVVIKATGWTFGRDTDLHLQFTRPYLVAPIRVMVHKSTGAEHIPDLNGGTICVPAGTTIERYMANYANKLKLDVKFVAIEKSEETDAAYLSGRCDAYAQWDVVLSTVRLKDKDPAENIILPDVMAAEPVAMVMRQGDDNWVDIGNWVLNALWLAEMNGITSKNVDEAKANPSSPEVAKLLGVTPGIGKQLGLDSDDWAYNVIKKYGNAAEFWQRNLGDDSPYKLDRGVNSLFTEGGVFYPLVLD</sequence>
<feature type="chain" id="PRO_5046044884" evidence="4">
    <location>
        <begin position="27"/>
        <end position="348"/>
    </location>
</feature>
<evidence type="ECO:0000256" key="1">
    <source>
        <dbReference type="ARBA" id="ARBA00010333"/>
    </source>
</evidence>
<dbReference type="InterPro" id="IPR051455">
    <property type="entry name" value="Bact_solute-bind_prot3"/>
</dbReference>
<evidence type="ECO:0000256" key="2">
    <source>
        <dbReference type="ARBA" id="ARBA00022448"/>
    </source>
</evidence>
<protein>
    <submittedName>
        <fullName evidence="6">Amino acid ABC transporter substrate-binding protein</fullName>
    </submittedName>
</protein>
<proteinExistence type="inferred from homology"/>
<feature type="domain" description="Solute-binding protein family 3/N-terminal" evidence="5">
    <location>
        <begin position="41"/>
        <end position="271"/>
    </location>
</feature>
<organism evidence="6 7">
    <name type="scientific">Aquamicrobium soli</name>
    <dbReference type="NCBI Taxonomy" id="1811518"/>
    <lineage>
        <taxon>Bacteria</taxon>
        <taxon>Pseudomonadati</taxon>
        <taxon>Pseudomonadota</taxon>
        <taxon>Alphaproteobacteria</taxon>
        <taxon>Hyphomicrobiales</taxon>
        <taxon>Phyllobacteriaceae</taxon>
        <taxon>Aquamicrobium</taxon>
    </lineage>
</organism>
<dbReference type="InterPro" id="IPR001638">
    <property type="entry name" value="Solute-binding_3/MltF_N"/>
</dbReference>
<evidence type="ECO:0000313" key="6">
    <source>
        <dbReference type="EMBL" id="MFC3205453.1"/>
    </source>
</evidence>
<dbReference type="EMBL" id="JBHRTK010000004">
    <property type="protein sequence ID" value="MFC3205453.1"/>
    <property type="molecule type" value="Genomic_DNA"/>
</dbReference>
<keyword evidence="3 4" id="KW-0732">Signal</keyword>
<evidence type="ECO:0000256" key="4">
    <source>
        <dbReference type="SAM" id="SignalP"/>
    </source>
</evidence>
<dbReference type="Proteomes" id="UP001595583">
    <property type="component" value="Unassembled WGS sequence"/>
</dbReference>
<evidence type="ECO:0000313" key="7">
    <source>
        <dbReference type="Proteomes" id="UP001595583"/>
    </source>
</evidence>
<keyword evidence="7" id="KW-1185">Reference proteome</keyword>
<dbReference type="CDD" id="cd13692">
    <property type="entry name" value="PBP2_BztA"/>
    <property type="match status" value="1"/>
</dbReference>
<comment type="caution">
    <text evidence="6">The sequence shown here is derived from an EMBL/GenBank/DDBJ whole genome shotgun (WGS) entry which is preliminary data.</text>
</comment>
<dbReference type="PANTHER" id="PTHR30085">
    <property type="entry name" value="AMINO ACID ABC TRANSPORTER PERMEASE"/>
    <property type="match status" value="1"/>
</dbReference>
<keyword evidence="2" id="KW-0813">Transport</keyword>
<dbReference type="SUPFAM" id="SSF53850">
    <property type="entry name" value="Periplasmic binding protein-like II"/>
    <property type="match status" value="1"/>
</dbReference>
<gene>
    <name evidence="6" type="ORF">ACFOHJ_04455</name>
</gene>
<dbReference type="Pfam" id="PF00497">
    <property type="entry name" value="SBP_bac_3"/>
    <property type="match status" value="1"/>
</dbReference>
<accession>A0ABV7K7Q6</accession>
<dbReference type="PANTHER" id="PTHR30085:SF7">
    <property type="entry name" value="AMINO-ACID ABC TRANSPORTER-BINDING PROTEIN YHDW-RELATED"/>
    <property type="match status" value="1"/>
</dbReference>
<comment type="similarity">
    <text evidence="1">Belongs to the bacterial solute-binding protein 3 family.</text>
</comment>